<comment type="caution">
    <text evidence="1">The sequence shown here is derived from an EMBL/GenBank/DDBJ whole genome shotgun (WGS) entry which is preliminary data.</text>
</comment>
<name>A0A846N1I1_9PROT</name>
<dbReference type="RefSeq" id="WP_167083203.1">
    <property type="nucleotide sequence ID" value="NZ_BAAADC010000001.1"/>
</dbReference>
<proteinExistence type="predicted"/>
<dbReference type="CDD" id="cd09627">
    <property type="entry name" value="DOMON_murB_like"/>
    <property type="match status" value="1"/>
</dbReference>
<evidence type="ECO:0000313" key="2">
    <source>
        <dbReference type="Proteomes" id="UP000570514"/>
    </source>
</evidence>
<evidence type="ECO:0000313" key="1">
    <source>
        <dbReference type="EMBL" id="NIK89082.1"/>
    </source>
</evidence>
<accession>A0A846N1I1</accession>
<sequence>MLRALRLHPDSRRNAAARIEVGAIRPEPDLLFLRYSLKGNIASIALPAQEPSERRGELWRHSCFEAFIKLGSGYGELNFSPSTCWAAYSFEGYRAGMQNWEVAKPEIAIRQTAEEFVLEAGLRLPGITGPFVMGLSAVVEDKDGAMSYWALQHPAGKPDFHHAETFSLELS</sequence>
<dbReference type="AlphaFoldDB" id="A0A846N1I1"/>
<evidence type="ECO:0008006" key="3">
    <source>
        <dbReference type="Google" id="ProtNLM"/>
    </source>
</evidence>
<reference evidence="1 2" key="1">
    <citation type="submission" date="2020-03" db="EMBL/GenBank/DDBJ databases">
        <title>Genomic Encyclopedia of Type Strains, Phase IV (KMG-IV): sequencing the most valuable type-strain genomes for metagenomic binning, comparative biology and taxonomic classification.</title>
        <authorList>
            <person name="Goeker M."/>
        </authorList>
    </citation>
    <scope>NUCLEOTIDE SEQUENCE [LARGE SCALE GENOMIC DNA]</scope>
    <source>
        <strain evidence="1 2">DSM 19867</strain>
    </source>
</reference>
<dbReference type="Proteomes" id="UP000570514">
    <property type="component" value="Unassembled WGS sequence"/>
</dbReference>
<keyword evidence="2" id="KW-1185">Reference proteome</keyword>
<organism evidence="1 2">
    <name type="scientific">Rhizomicrobium palustre</name>
    <dbReference type="NCBI Taxonomy" id="189966"/>
    <lineage>
        <taxon>Bacteria</taxon>
        <taxon>Pseudomonadati</taxon>
        <taxon>Pseudomonadota</taxon>
        <taxon>Alphaproteobacteria</taxon>
        <taxon>Micropepsales</taxon>
        <taxon>Micropepsaceae</taxon>
        <taxon>Rhizomicrobium</taxon>
    </lineage>
</organism>
<gene>
    <name evidence="1" type="ORF">FHS83_002400</name>
</gene>
<dbReference type="EMBL" id="JAASRM010000001">
    <property type="protein sequence ID" value="NIK89082.1"/>
    <property type="molecule type" value="Genomic_DNA"/>
</dbReference>
<protein>
    <recommendedName>
        <fullName evidence="3">DOMON-like domain-containing protein</fullName>
    </recommendedName>
</protein>